<keyword evidence="1" id="KW-0812">Transmembrane</keyword>
<gene>
    <name evidence="2" type="ORF">SSM1_204</name>
</gene>
<name>E3SIL1_9CAUD</name>
<proteinExistence type="predicted"/>
<keyword evidence="1" id="KW-1133">Transmembrane helix</keyword>
<evidence type="ECO:0000313" key="2">
    <source>
        <dbReference type="EMBL" id="ADO97146.1"/>
    </source>
</evidence>
<accession>E3SIL1</accession>
<protein>
    <submittedName>
        <fullName evidence="2">Uncharacterized protein</fullName>
    </submittedName>
</protein>
<evidence type="ECO:0000313" key="3">
    <source>
        <dbReference type="Proteomes" id="UP000006523"/>
    </source>
</evidence>
<reference evidence="2 3" key="1">
    <citation type="journal article" date="2010" name="Environ. Microbiol.">
        <title>Genomic analysis of oceanic cyanobacterial myoviruses compared with T4-like myoviruses from diverse hosts and environments.</title>
        <authorList>
            <person name="Sullivan M.B."/>
            <person name="Huang K.H."/>
            <person name="Ignacio-Espinoza J.C."/>
            <person name="Berlin A.M."/>
            <person name="Kelly L."/>
            <person name="Weigele P.R."/>
            <person name="DeFrancesco A.S."/>
            <person name="Kern S.E."/>
            <person name="Thompson L.R."/>
            <person name="Young S."/>
            <person name="Yandava C."/>
            <person name="Fu R."/>
            <person name="Krastins B."/>
            <person name="Chase M."/>
            <person name="Sarracino D."/>
            <person name="Osburne M.S."/>
            <person name="Henn M.R."/>
            <person name="Chisholm S.W."/>
        </authorList>
    </citation>
    <scope>NUCLEOTIDE SEQUENCE [LARGE SCALE GENOMIC DNA]</scope>
    <source>
        <strain evidence="2">6501-1</strain>
    </source>
</reference>
<feature type="transmembrane region" description="Helical" evidence="1">
    <location>
        <begin position="44"/>
        <end position="66"/>
    </location>
</feature>
<keyword evidence="3" id="KW-1185">Reference proteome</keyword>
<dbReference type="EMBL" id="GU071094">
    <property type="protein sequence ID" value="ADO97146.1"/>
    <property type="molecule type" value="Genomic_DNA"/>
</dbReference>
<dbReference type="Proteomes" id="UP000006523">
    <property type="component" value="Segment"/>
</dbReference>
<sequence length="69" mass="7148">MHKLLTLHIVVSSMSASSKAKKCMALSAIAVALTPSDVMEALQVTGLITLGCVAGMSLLYGEILLLSKS</sequence>
<organism evidence="2 3">
    <name type="scientific">Synechococcus phage S-SM1</name>
    <dbReference type="NCBI Taxonomy" id="444859"/>
    <lineage>
        <taxon>Viruses</taxon>
        <taxon>Duplodnaviria</taxon>
        <taxon>Heunggongvirae</taxon>
        <taxon>Uroviricota</taxon>
        <taxon>Caudoviricetes</taxon>
        <taxon>Pantevenvirales</taxon>
        <taxon>Kyanoviridae</taxon>
        <taxon>Thetisvirus</taxon>
        <taxon>Thetisvirus ssm1</taxon>
    </lineage>
</organism>
<dbReference type="GeneID" id="10327424"/>
<dbReference type="KEGG" id="vg:10327424"/>
<evidence type="ECO:0000256" key="1">
    <source>
        <dbReference type="SAM" id="Phobius"/>
    </source>
</evidence>
<keyword evidence="1" id="KW-0472">Membrane</keyword>
<dbReference type="RefSeq" id="YP_004323095.1">
    <property type="nucleotide sequence ID" value="NC_015282.1"/>
</dbReference>